<protein>
    <recommendedName>
        <fullName evidence="7">Proline--tRNA ligase</fullName>
        <ecNumber evidence="7">6.1.1.15</ecNumber>
    </recommendedName>
    <alternativeName>
        <fullName evidence="7">Prolyl-tRNA synthetase</fullName>
        <shortName evidence="7">ProRS</shortName>
    </alternativeName>
</protein>
<comment type="subunit">
    <text evidence="7">Homodimer.</text>
</comment>
<keyword evidence="1 7" id="KW-0436">Ligase</keyword>
<dbReference type="Pfam" id="PF03129">
    <property type="entry name" value="HGTP_anticodon"/>
    <property type="match status" value="1"/>
</dbReference>
<dbReference type="Gene3D" id="3.30.930.10">
    <property type="entry name" value="Bira Bifunctional Protein, Domain 2"/>
    <property type="match status" value="1"/>
</dbReference>
<reference evidence="10" key="3">
    <citation type="submission" date="2020-03" db="EMBL/GenBank/DDBJ databases">
        <title>Sequencing and Assembly of Multiple Reported Metal-Biooxidizing Members of the Extremely Thermoacidophilic Archaeal Family Sulfolobaceae.</title>
        <authorList>
            <person name="Counts J.A."/>
            <person name="Kelly R.M."/>
        </authorList>
    </citation>
    <scope>NUCLEOTIDE SEQUENCE [LARGE SCALE GENOMIC DNA]</scope>
    <source>
        <strain evidence="10">HO1-1</strain>
    </source>
</reference>
<dbReference type="GeneID" id="36835457"/>
<evidence type="ECO:0000259" key="8">
    <source>
        <dbReference type="PROSITE" id="PS50862"/>
    </source>
</evidence>
<keyword evidence="5 7" id="KW-0030">Aminoacyl-tRNA synthetase</keyword>
<dbReference type="PRINTS" id="PR01046">
    <property type="entry name" value="TRNASYNTHPRO"/>
</dbReference>
<dbReference type="EMBL" id="CP029287">
    <property type="protein sequence ID" value="AWR99789.1"/>
    <property type="molecule type" value="Genomic_DNA"/>
</dbReference>
<dbReference type="InterPro" id="IPR045864">
    <property type="entry name" value="aa-tRNA-synth_II/BPL/LPL"/>
</dbReference>
<evidence type="ECO:0000256" key="4">
    <source>
        <dbReference type="ARBA" id="ARBA00022917"/>
    </source>
</evidence>
<keyword evidence="7" id="KW-0963">Cytoplasm</keyword>
<dbReference type="RefSeq" id="WP_054836315.1">
    <property type="nucleotide sequence ID" value="NZ_BBBA01000003.1"/>
</dbReference>
<dbReference type="CDD" id="cd00778">
    <property type="entry name" value="ProRS_core_arch_euk"/>
    <property type="match status" value="1"/>
</dbReference>
<evidence type="ECO:0000256" key="5">
    <source>
        <dbReference type="ARBA" id="ARBA00023146"/>
    </source>
</evidence>
<dbReference type="GO" id="GO:0017101">
    <property type="term" value="C:aminoacyl-tRNA synthetase multienzyme complex"/>
    <property type="evidence" value="ECO:0007669"/>
    <property type="project" value="TreeGrafter"/>
</dbReference>
<comment type="domain">
    <text evidence="7">Consists of three domains: the N-terminal catalytic domain, the anticodon-binding domain and the C-terminal extension.</text>
</comment>
<dbReference type="GO" id="GO:0005524">
    <property type="term" value="F:ATP binding"/>
    <property type="evidence" value="ECO:0007669"/>
    <property type="project" value="UniProtKB-UniRule"/>
</dbReference>
<dbReference type="FunFam" id="3.30.930.10:FF:000037">
    <property type="entry name" value="Proline--tRNA ligase"/>
    <property type="match status" value="1"/>
</dbReference>
<dbReference type="PROSITE" id="PS50862">
    <property type="entry name" value="AA_TRNA_LIGASE_II"/>
    <property type="match status" value="1"/>
</dbReference>
<comment type="subcellular location">
    <subcellularLocation>
        <location evidence="7">Cytoplasm</location>
    </subcellularLocation>
</comment>
<dbReference type="InterPro" id="IPR004499">
    <property type="entry name" value="Pro-tRNA-ligase_IIa_arc-type"/>
</dbReference>
<dbReference type="AlphaFoldDB" id="A0A2U9IUQ5"/>
<evidence type="ECO:0000256" key="6">
    <source>
        <dbReference type="ARBA" id="ARBA00047671"/>
    </source>
</evidence>
<dbReference type="InterPro" id="IPR033721">
    <property type="entry name" value="ProRS_core_arch_euk"/>
</dbReference>
<dbReference type="KEGG" id="mhk:DFR87_08905"/>
<dbReference type="Gene3D" id="3.30.110.30">
    <property type="entry name" value="C-terminal domain of ProRS"/>
    <property type="match status" value="1"/>
</dbReference>
<evidence type="ECO:0000256" key="2">
    <source>
        <dbReference type="ARBA" id="ARBA00022741"/>
    </source>
</evidence>
<dbReference type="Gene3D" id="3.40.50.800">
    <property type="entry name" value="Anticodon-binding domain"/>
    <property type="match status" value="1"/>
</dbReference>
<dbReference type="Pfam" id="PF09180">
    <property type="entry name" value="ProRS-C_1"/>
    <property type="match status" value="1"/>
</dbReference>
<dbReference type="CDD" id="cd00862">
    <property type="entry name" value="ProRS_anticodon_zinc"/>
    <property type="match status" value="1"/>
</dbReference>
<dbReference type="NCBIfam" id="TIGR00408">
    <property type="entry name" value="proS_fam_I"/>
    <property type="match status" value="1"/>
</dbReference>
<keyword evidence="3 7" id="KW-0067">ATP-binding</keyword>
<dbReference type="InterPro" id="IPR036621">
    <property type="entry name" value="Anticodon-bd_dom_sf"/>
</dbReference>
<evidence type="ECO:0000313" key="9">
    <source>
        <dbReference type="EMBL" id="AWR99789.1"/>
    </source>
</evidence>
<evidence type="ECO:0000256" key="1">
    <source>
        <dbReference type="ARBA" id="ARBA00022598"/>
    </source>
</evidence>
<reference evidence="10" key="2">
    <citation type="submission" date="2020-03" db="EMBL/GenBank/DDBJ databases">
        <title>Complete Genome Sequences of Extremely Thermoacidophilic, Metal-Mobilizing Type-Strain Members of the Archaeal Family Sulfolobaceae: Acidianus brierleyi DSM-1651T, Acidianus sulfidivorans DSM-18786T, Metallosphaera hakonensis DSM-7519T, and Metallosphaera prunae DSM-10039T.</title>
        <authorList>
            <person name="Counts J.A."/>
            <person name="Kelly R.M."/>
        </authorList>
    </citation>
    <scope>NUCLEOTIDE SEQUENCE [LARGE SCALE GENOMIC DNA]</scope>
    <source>
        <strain evidence="10">HO1-1</strain>
    </source>
</reference>
<name>A0A2U9IUQ5_9CREN</name>
<dbReference type="GO" id="GO:0004827">
    <property type="term" value="F:proline-tRNA ligase activity"/>
    <property type="evidence" value="ECO:0007669"/>
    <property type="project" value="UniProtKB-UniRule"/>
</dbReference>
<dbReference type="GO" id="GO:0006433">
    <property type="term" value="P:prolyl-tRNA aminoacylation"/>
    <property type="evidence" value="ECO:0007669"/>
    <property type="project" value="UniProtKB-UniRule"/>
</dbReference>
<dbReference type="InterPro" id="IPR017449">
    <property type="entry name" value="Pro-tRNA_synth_II"/>
</dbReference>
<dbReference type="Proteomes" id="UP000247586">
    <property type="component" value="Chromosome"/>
</dbReference>
<dbReference type="STRING" id="1293036.GCA_001315825_00790"/>
<dbReference type="EC" id="6.1.1.15" evidence="7"/>
<accession>A0A2U9IUQ5</accession>
<dbReference type="InterPro" id="IPR006195">
    <property type="entry name" value="aa-tRNA-synth_II"/>
</dbReference>
<evidence type="ECO:0000256" key="7">
    <source>
        <dbReference type="HAMAP-Rule" id="MF_01571"/>
    </source>
</evidence>
<dbReference type="InterPro" id="IPR004154">
    <property type="entry name" value="Anticodon-bd"/>
</dbReference>
<keyword evidence="10" id="KW-1185">Reference proteome</keyword>
<proteinExistence type="inferred from homology"/>
<comment type="function">
    <text evidence="7">Catalyzes the attachment of proline to tRNA(Pro) in a two-step reaction: proline is first activated by ATP to form Pro-AMP and then transferred to the acceptor end of tRNA(Pro).</text>
</comment>
<dbReference type="SMART" id="SM00946">
    <property type="entry name" value="ProRS-C_1"/>
    <property type="match status" value="1"/>
</dbReference>
<gene>
    <name evidence="7" type="primary">proS</name>
    <name evidence="9" type="ORF">DFR87_08905</name>
</gene>
<dbReference type="PANTHER" id="PTHR43382">
    <property type="entry name" value="PROLYL-TRNA SYNTHETASE"/>
    <property type="match status" value="1"/>
</dbReference>
<reference evidence="9 10" key="1">
    <citation type="submission" date="2018-05" db="EMBL/GenBank/DDBJ databases">
        <title>Complete Genome Sequences of Extremely Thermoacidophilic, Metal-Mobilizing Type-Strain Members of the Archaeal Family Sulfolobaceae: Acidianus brierleyi DSM-1651T, Acidianus sulfidivorans DSM-18786T, Metallosphaera hakonensis DSM-7519T, and Metallosphaera prunae DSM-10039T.</title>
        <authorList>
            <person name="Counts J.A."/>
            <person name="Kelly R.M."/>
        </authorList>
    </citation>
    <scope>NUCLEOTIDE SEQUENCE [LARGE SCALE GENOMIC DNA]</scope>
    <source>
        <strain evidence="9 10">HO1-1</strain>
    </source>
</reference>
<dbReference type="OrthoDB" id="7375at2157"/>
<dbReference type="InterPro" id="IPR016061">
    <property type="entry name" value="Pro-tRNA_ligase_II_C"/>
</dbReference>
<dbReference type="InterPro" id="IPR002316">
    <property type="entry name" value="Pro-tRNA-ligase_IIa"/>
</dbReference>
<sequence length="480" mass="54803">MKVSREKWTSNFSEWFDWVISEAEIYDYGRYPVKGSGVWMPYGFKIRQNVISLIRKLLDETGHEEILFPLLVPEELLKKETEHIKGFEKEVFWVTHGGEEKLETRFALRPTSEVAITLMESLWIKGYTQLPRKFYQIVSVFRYETKATRPMIRVRELSTFKEAHTVHETFEDASRQVDEAVEIYSKFFDLLGIPYLISKRPEWDKFAGAEYTIALDTIMPDGRALQIGTAHHLGQHFTKAMDYKIQRADGSLVHPHQTSYGISDRVIATVIAINGDDHGPVLTPVVAPIEGVVIPIPAKTPEDTEKVVQYAKEITSTLISSGIRAVLDSSNDRTPGEKYYVWELKGVPIRIEVGMRELSSGSVFLKRRDTLEGKTVKREDLVKEFKNLEDVLISDLRKRAWDVFRERVKRFENLDEVKKFLDNKGGIAEVPWCGSETCGLSIEEQVQGRVLGTPLKPESNGKCVVCGKPSANILRIAKTY</sequence>
<dbReference type="HAMAP" id="MF_01571">
    <property type="entry name" value="Pro_tRNA_synth_type3"/>
    <property type="match status" value="1"/>
</dbReference>
<dbReference type="PANTHER" id="PTHR43382:SF2">
    <property type="entry name" value="BIFUNCTIONAL GLUTAMATE_PROLINE--TRNA LIGASE"/>
    <property type="match status" value="1"/>
</dbReference>
<keyword evidence="2 7" id="KW-0547">Nucleotide-binding</keyword>
<evidence type="ECO:0000256" key="3">
    <source>
        <dbReference type="ARBA" id="ARBA00022840"/>
    </source>
</evidence>
<dbReference type="InterPro" id="IPR002314">
    <property type="entry name" value="aa-tRNA-synt_IIb"/>
</dbReference>
<organism evidence="9 10">
    <name type="scientific">Metallosphaera hakonensis JCM 8857 = DSM 7519</name>
    <dbReference type="NCBI Taxonomy" id="1293036"/>
    <lineage>
        <taxon>Archaea</taxon>
        <taxon>Thermoproteota</taxon>
        <taxon>Thermoprotei</taxon>
        <taxon>Sulfolobales</taxon>
        <taxon>Sulfolobaceae</taxon>
        <taxon>Metallosphaera</taxon>
    </lineage>
</organism>
<comment type="catalytic activity">
    <reaction evidence="6 7">
        <text>tRNA(Pro) + L-proline + ATP = L-prolyl-tRNA(Pro) + AMP + diphosphate</text>
        <dbReference type="Rhea" id="RHEA:14305"/>
        <dbReference type="Rhea" id="RHEA-COMP:9700"/>
        <dbReference type="Rhea" id="RHEA-COMP:9702"/>
        <dbReference type="ChEBI" id="CHEBI:30616"/>
        <dbReference type="ChEBI" id="CHEBI:33019"/>
        <dbReference type="ChEBI" id="CHEBI:60039"/>
        <dbReference type="ChEBI" id="CHEBI:78442"/>
        <dbReference type="ChEBI" id="CHEBI:78532"/>
        <dbReference type="ChEBI" id="CHEBI:456215"/>
        <dbReference type="EC" id="6.1.1.15"/>
    </reaction>
</comment>
<dbReference type="GO" id="GO:0005737">
    <property type="term" value="C:cytoplasm"/>
    <property type="evidence" value="ECO:0007669"/>
    <property type="project" value="UniProtKB-SubCell"/>
</dbReference>
<keyword evidence="4 7" id="KW-0648">Protein biosynthesis</keyword>
<dbReference type="SUPFAM" id="SSF55681">
    <property type="entry name" value="Class II aaRS and biotin synthetases"/>
    <property type="match status" value="1"/>
</dbReference>
<dbReference type="SUPFAM" id="SSF64586">
    <property type="entry name" value="C-terminal domain of ProRS"/>
    <property type="match status" value="1"/>
</dbReference>
<dbReference type="SUPFAM" id="SSF52954">
    <property type="entry name" value="Class II aaRS ABD-related"/>
    <property type="match status" value="1"/>
</dbReference>
<evidence type="ECO:0000313" key="10">
    <source>
        <dbReference type="Proteomes" id="UP000247586"/>
    </source>
</evidence>
<feature type="domain" description="Aminoacyl-transfer RNA synthetases class-II family profile" evidence="8">
    <location>
        <begin position="41"/>
        <end position="284"/>
    </location>
</feature>
<comment type="similarity">
    <text evidence="7">Belongs to the class-II aminoacyl-tRNA synthetase family. ProS type 3 subfamily.</text>
</comment>
<dbReference type="Pfam" id="PF00587">
    <property type="entry name" value="tRNA-synt_2b"/>
    <property type="match status" value="1"/>
</dbReference>